<dbReference type="Proteomes" id="UP000249547">
    <property type="component" value="Unassembled WGS sequence"/>
</dbReference>
<dbReference type="PROSITE" id="PS51352">
    <property type="entry name" value="THIOREDOXIN_2"/>
    <property type="match status" value="1"/>
</dbReference>
<protein>
    <submittedName>
        <fullName evidence="7">Peroxiredoxin</fullName>
    </submittedName>
</protein>
<evidence type="ECO:0000256" key="3">
    <source>
        <dbReference type="ARBA" id="ARBA00023157"/>
    </source>
</evidence>
<accession>A0A327Q0K4</accession>
<dbReference type="Pfam" id="PF00578">
    <property type="entry name" value="AhpC-TSA"/>
    <property type="match status" value="1"/>
</dbReference>
<evidence type="ECO:0000256" key="2">
    <source>
        <dbReference type="ARBA" id="ARBA00022748"/>
    </source>
</evidence>
<dbReference type="InterPro" id="IPR013766">
    <property type="entry name" value="Thioredoxin_domain"/>
</dbReference>
<dbReference type="AlphaFoldDB" id="A0A327Q0K4"/>
<dbReference type="InterPro" id="IPR050553">
    <property type="entry name" value="Thioredoxin_ResA/DsbE_sf"/>
</dbReference>
<dbReference type="GO" id="GO:0017004">
    <property type="term" value="P:cytochrome complex assembly"/>
    <property type="evidence" value="ECO:0007669"/>
    <property type="project" value="UniProtKB-KW"/>
</dbReference>
<feature type="signal peptide" evidence="5">
    <location>
        <begin position="1"/>
        <end position="19"/>
    </location>
</feature>
<dbReference type="PROSITE" id="PS00194">
    <property type="entry name" value="THIOREDOXIN_1"/>
    <property type="match status" value="1"/>
</dbReference>
<proteinExistence type="predicted"/>
<evidence type="ECO:0000313" key="7">
    <source>
        <dbReference type="EMBL" id="RAI97573.1"/>
    </source>
</evidence>
<dbReference type="SUPFAM" id="SSF52833">
    <property type="entry name" value="Thioredoxin-like"/>
    <property type="match status" value="1"/>
</dbReference>
<keyword evidence="2" id="KW-0201">Cytochrome c-type biogenesis</keyword>
<dbReference type="RefSeq" id="WP_111600454.1">
    <property type="nucleotide sequence ID" value="NZ_QLLL01000015.1"/>
</dbReference>
<evidence type="ECO:0000256" key="5">
    <source>
        <dbReference type="SAM" id="SignalP"/>
    </source>
</evidence>
<dbReference type="PANTHER" id="PTHR42852:SF6">
    <property type="entry name" value="THIOL:DISULFIDE INTERCHANGE PROTEIN DSBE"/>
    <property type="match status" value="1"/>
</dbReference>
<dbReference type="GO" id="GO:0016491">
    <property type="term" value="F:oxidoreductase activity"/>
    <property type="evidence" value="ECO:0007669"/>
    <property type="project" value="InterPro"/>
</dbReference>
<dbReference type="Pfam" id="PF14289">
    <property type="entry name" value="DUF4369"/>
    <property type="match status" value="1"/>
</dbReference>
<keyword evidence="5" id="KW-0732">Signal</keyword>
<dbReference type="OrthoDB" id="750178at2"/>
<evidence type="ECO:0000259" key="6">
    <source>
        <dbReference type="PROSITE" id="PS51352"/>
    </source>
</evidence>
<feature type="chain" id="PRO_5016429659" evidence="5">
    <location>
        <begin position="20"/>
        <end position="373"/>
    </location>
</feature>
<dbReference type="GO" id="GO:0030313">
    <property type="term" value="C:cell envelope"/>
    <property type="evidence" value="ECO:0007669"/>
    <property type="project" value="UniProtKB-SubCell"/>
</dbReference>
<comment type="caution">
    <text evidence="7">The sequence shown here is derived from an EMBL/GenBank/DDBJ whole genome shotgun (WGS) entry which is preliminary data.</text>
</comment>
<evidence type="ECO:0000313" key="8">
    <source>
        <dbReference type="Proteomes" id="UP000249547"/>
    </source>
</evidence>
<dbReference type="InterPro" id="IPR017937">
    <property type="entry name" value="Thioredoxin_CS"/>
</dbReference>
<evidence type="ECO:0000256" key="1">
    <source>
        <dbReference type="ARBA" id="ARBA00004196"/>
    </source>
</evidence>
<gene>
    <name evidence="7" type="ORF">LX64_05081</name>
</gene>
<name>A0A327Q0K4_9BACT</name>
<dbReference type="EMBL" id="QLLL01000015">
    <property type="protein sequence ID" value="RAI97573.1"/>
    <property type="molecule type" value="Genomic_DNA"/>
</dbReference>
<dbReference type="Gene3D" id="3.40.30.10">
    <property type="entry name" value="Glutaredoxin"/>
    <property type="match status" value="1"/>
</dbReference>
<dbReference type="CDD" id="cd02966">
    <property type="entry name" value="TlpA_like_family"/>
    <property type="match status" value="1"/>
</dbReference>
<dbReference type="InterPro" id="IPR025380">
    <property type="entry name" value="DUF4369"/>
</dbReference>
<evidence type="ECO:0000256" key="4">
    <source>
        <dbReference type="ARBA" id="ARBA00023284"/>
    </source>
</evidence>
<sequence>MKQAVLLTLAAALPLIASAQEKPYTVTGKIGKANAKVYLDIRKKSGNTVDSAVVKDGVFTFKGNVEGPTLVVLSMDHAGTGKPQGPSDARRIYLEPGNIKIVGKDSVKTADIVSPINTEFAKYKATFAAQTAGIDQINADYMAAPDDKKKDEAFQNSLGERYEKIAKEKEAIQNTYIDQNPNSYFSLVALQEISSGDFNVATIEPRFNKLSDKLKTSTAGKNFKEVIEKEKAVAMGAVAPNFTQNDVNDKPVSLTDFRGKYVLIDFWASWCGPCRRENPNVVKAFNAYKDKNFTILGVSLDQPNAKDKWLAAIEKDNLTWTQVSDLKFWNNAAAELYNVKGIPANFLLDPSGKIVGKNLRGEDLEKKLAELLH</sequence>
<reference evidence="7 8" key="1">
    <citation type="submission" date="2018-06" db="EMBL/GenBank/DDBJ databases">
        <title>Genomic Encyclopedia of Archaeal and Bacterial Type Strains, Phase II (KMG-II): from individual species to whole genera.</title>
        <authorList>
            <person name="Goeker M."/>
        </authorList>
    </citation>
    <scope>NUCLEOTIDE SEQUENCE [LARGE SCALE GENOMIC DNA]</scope>
    <source>
        <strain evidence="7 8">DSM 23857</strain>
    </source>
</reference>
<keyword evidence="8" id="KW-1185">Reference proteome</keyword>
<dbReference type="PANTHER" id="PTHR42852">
    <property type="entry name" value="THIOL:DISULFIDE INTERCHANGE PROTEIN DSBE"/>
    <property type="match status" value="1"/>
</dbReference>
<feature type="domain" description="Thioredoxin" evidence="6">
    <location>
        <begin position="233"/>
        <end position="373"/>
    </location>
</feature>
<dbReference type="InterPro" id="IPR036249">
    <property type="entry name" value="Thioredoxin-like_sf"/>
</dbReference>
<keyword evidence="3" id="KW-1015">Disulfide bond</keyword>
<keyword evidence="4" id="KW-0676">Redox-active center</keyword>
<organism evidence="7 8">
    <name type="scientific">Chitinophaga skermanii</name>
    <dbReference type="NCBI Taxonomy" id="331697"/>
    <lineage>
        <taxon>Bacteria</taxon>
        <taxon>Pseudomonadati</taxon>
        <taxon>Bacteroidota</taxon>
        <taxon>Chitinophagia</taxon>
        <taxon>Chitinophagales</taxon>
        <taxon>Chitinophagaceae</taxon>
        <taxon>Chitinophaga</taxon>
    </lineage>
</organism>
<dbReference type="InterPro" id="IPR000866">
    <property type="entry name" value="AhpC/TSA"/>
</dbReference>
<comment type="subcellular location">
    <subcellularLocation>
        <location evidence="1">Cell envelope</location>
    </subcellularLocation>
</comment>
<dbReference type="GO" id="GO:0016209">
    <property type="term" value="F:antioxidant activity"/>
    <property type="evidence" value="ECO:0007669"/>
    <property type="project" value="InterPro"/>
</dbReference>